<name>A0A1H6DET5_9ACTN</name>
<sequence>MTTRTETRPARAVGDWDFGDVPYSLEPLVLPDPSAPASPPRTGTRVMGVPHRDLDADRRRLRALADPRGRAGLGAPAESSDRLYWFRWITGHQATFVLWHLMGRLMGGRGGAAETAGLETYTRGYCAMLLYTGSCPREVYEGLIRPSMFLQHPGFSGTWAPDFTAVRPLFRGRDLPWTSTPEAAGLRAAVELNNLIHDGVAARLVPSGRSLLQESMKAAPVRRSEKTDVIYDNYFVTLRGPVAGRAVAGQLLHRLRAVSLDVAVNGLHPHEDPDRPAELRRPEVLACERDLFSILARVGDLAAGTAEAEPSTEEGASRCVTE</sequence>
<accession>A0A1H6DET5</accession>
<dbReference type="AlphaFoldDB" id="A0A1H6DET5"/>
<feature type="region of interest" description="Disordered" evidence="1">
    <location>
        <begin position="303"/>
        <end position="322"/>
    </location>
</feature>
<proteinExistence type="predicted"/>
<evidence type="ECO:0000313" key="2">
    <source>
        <dbReference type="EMBL" id="SEG83572.1"/>
    </source>
</evidence>
<keyword evidence="3" id="KW-1185">Reference proteome</keyword>
<dbReference type="EMBL" id="FNVO01000016">
    <property type="protein sequence ID" value="SEG83572.1"/>
    <property type="molecule type" value="Genomic_DNA"/>
</dbReference>
<protein>
    <recommendedName>
        <fullName evidence="4">L-tyrosine 3-hydroxylase</fullName>
    </recommendedName>
</protein>
<dbReference type="RefSeq" id="WP_146087564.1">
    <property type="nucleotide sequence ID" value="NZ_FNVO01000016.1"/>
</dbReference>
<dbReference type="Proteomes" id="UP000236723">
    <property type="component" value="Unassembled WGS sequence"/>
</dbReference>
<evidence type="ECO:0008006" key="4">
    <source>
        <dbReference type="Google" id="ProtNLM"/>
    </source>
</evidence>
<evidence type="ECO:0000313" key="3">
    <source>
        <dbReference type="Proteomes" id="UP000236723"/>
    </source>
</evidence>
<organism evidence="2 3">
    <name type="scientific">Thermomonospora echinospora</name>
    <dbReference type="NCBI Taxonomy" id="1992"/>
    <lineage>
        <taxon>Bacteria</taxon>
        <taxon>Bacillati</taxon>
        <taxon>Actinomycetota</taxon>
        <taxon>Actinomycetes</taxon>
        <taxon>Streptosporangiales</taxon>
        <taxon>Thermomonosporaceae</taxon>
        <taxon>Thermomonospora</taxon>
    </lineage>
</organism>
<gene>
    <name evidence="2" type="ORF">SAMN04489712_11626</name>
</gene>
<feature type="region of interest" description="Disordered" evidence="1">
    <location>
        <begin position="29"/>
        <end position="48"/>
    </location>
</feature>
<dbReference type="OrthoDB" id="3687546at2"/>
<reference evidence="3" key="1">
    <citation type="submission" date="2016-10" db="EMBL/GenBank/DDBJ databases">
        <authorList>
            <person name="Varghese N."/>
            <person name="Submissions S."/>
        </authorList>
    </citation>
    <scope>NUCLEOTIDE SEQUENCE [LARGE SCALE GENOMIC DNA]</scope>
    <source>
        <strain evidence="3">DSM 43163</strain>
    </source>
</reference>
<evidence type="ECO:0000256" key="1">
    <source>
        <dbReference type="SAM" id="MobiDB-lite"/>
    </source>
</evidence>